<dbReference type="AlphaFoldDB" id="A0A327RUA9"/>
<proteinExistence type="predicted"/>
<gene>
    <name evidence="2" type="ORF">LY11_05227</name>
</gene>
<accession>A0A327RUA9</accession>
<protein>
    <submittedName>
        <fullName evidence="2">Uncharacterized protein</fullName>
    </submittedName>
</protein>
<name>A0A327RUA9_9SPHI</name>
<evidence type="ECO:0000313" key="2">
    <source>
        <dbReference type="EMBL" id="RAJ19971.1"/>
    </source>
</evidence>
<organism evidence="2 3">
    <name type="scientific">Pedobacter cryoconitis</name>
    <dbReference type="NCBI Taxonomy" id="188932"/>
    <lineage>
        <taxon>Bacteria</taxon>
        <taxon>Pseudomonadati</taxon>
        <taxon>Bacteroidota</taxon>
        <taxon>Sphingobacteriia</taxon>
        <taxon>Sphingobacteriales</taxon>
        <taxon>Sphingobacteriaceae</taxon>
        <taxon>Pedobacter</taxon>
    </lineage>
</organism>
<reference evidence="2 3" key="1">
    <citation type="submission" date="2018-06" db="EMBL/GenBank/DDBJ databases">
        <title>Genomic Encyclopedia of Archaeal and Bacterial Type Strains, Phase II (KMG-II): from individual species to whole genera.</title>
        <authorList>
            <person name="Goeker M."/>
        </authorList>
    </citation>
    <scope>NUCLEOTIDE SEQUENCE [LARGE SCALE GENOMIC DNA]</scope>
    <source>
        <strain evidence="2 3">DSM 14825</strain>
    </source>
</reference>
<feature type="region of interest" description="Disordered" evidence="1">
    <location>
        <begin position="94"/>
        <end position="114"/>
    </location>
</feature>
<dbReference type="Proteomes" id="UP000249754">
    <property type="component" value="Unassembled WGS sequence"/>
</dbReference>
<dbReference type="EMBL" id="QLLR01000054">
    <property type="protein sequence ID" value="RAJ19971.1"/>
    <property type="molecule type" value="Genomic_DNA"/>
</dbReference>
<comment type="caution">
    <text evidence="2">The sequence shown here is derived from an EMBL/GenBank/DDBJ whole genome shotgun (WGS) entry which is preliminary data.</text>
</comment>
<evidence type="ECO:0000256" key="1">
    <source>
        <dbReference type="SAM" id="MobiDB-lite"/>
    </source>
</evidence>
<sequence length="132" mass="14846">MKKSILILLFGMFFLSKTYAQKYFGKMYTPTQTVEEFYAINDVTKPYTVMGKTELDKGFRSLEKTQAKIIELAKQKGADGVIFTMDEEVVATTSSGSGAVSTKKENKTTGYSSNTTTDIKEKKIRATFIKYK</sequence>
<dbReference type="RefSeq" id="WP_111636491.1">
    <property type="nucleotide sequence ID" value="NZ_QLLR01000054.1"/>
</dbReference>
<evidence type="ECO:0000313" key="3">
    <source>
        <dbReference type="Proteomes" id="UP000249754"/>
    </source>
</evidence>
<dbReference type="OrthoDB" id="666740at2"/>